<organism evidence="1 2">
    <name type="scientific">Modicella reniformis</name>
    <dbReference type="NCBI Taxonomy" id="1440133"/>
    <lineage>
        <taxon>Eukaryota</taxon>
        <taxon>Fungi</taxon>
        <taxon>Fungi incertae sedis</taxon>
        <taxon>Mucoromycota</taxon>
        <taxon>Mortierellomycotina</taxon>
        <taxon>Mortierellomycetes</taxon>
        <taxon>Mortierellales</taxon>
        <taxon>Mortierellaceae</taxon>
        <taxon>Modicella</taxon>
    </lineage>
</organism>
<gene>
    <name evidence="1" type="ORF">BGZ65_009100</name>
</gene>
<dbReference type="Proteomes" id="UP000749646">
    <property type="component" value="Unassembled WGS sequence"/>
</dbReference>
<feature type="non-terminal residue" evidence="1">
    <location>
        <position position="70"/>
    </location>
</feature>
<dbReference type="OrthoDB" id="10258955at2759"/>
<evidence type="ECO:0000313" key="2">
    <source>
        <dbReference type="Proteomes" id="UP000749646"/>
    </source>
</evidence>
<sequence>MSAPRLVITSNRVLRSPAAPEAPGTIIVDKATGKIIEVLDTIKTCADFLQTDEVVEAGDNVVMPGVVDAH</sequence>
<comment type="caution">
    <text evidence="1">The sequence shown here is derived from an EMBL/GenBank/DDBJ whole genome shotgun (WGS) entry which is preliminary data.</text>
</comment>
<evidence type="ECO:0000313" key="1">
    <source>
        <dbReference type="EMBL" id="KAF9973742.1"/>
    </source>
</evidence>
<dbReference type="InterPro" id="IPR011059">
    <property type="entry name" value="Metal-dep_hydrolase_composite"/>
</dbReference>
<reference evidence="1" key="1">
    <citation type="journal article" date="2020" name="Fungal Divers.">
        <title>Resolving the Mortierellaceae phylogeny through synthesis of multi-gene phylogenetics and phylogenomics.</title>
        <authorList>
            <person name="Vandepol N."/>
            <person name="Liber J."/>
            <person name="Desiro A."/>
            <person name="Na H."/>
            <person name="Kennedy M."/>
            <person name="Barry K."/>
            <person name="Grigoriev I.V."/>
            <person name="Miller A.N."/>
            <person name="O'Donnell K."/>
            <person name="Stajich J.E."/>
            <person name="Bonito G."/>
        </authorList>
    </citation>
    <scope>NUCLEOTIDE SEQUENCE</scope>
    <source>
        <strain evidence="1">MES-2147</strain>
    </source>
</reference>
<dbReference type="EMBL" id="JAAAHW010004511">
    <property type="protein sequence ID" value="KAF9973742.1"/>
    <property type="molecule type" value="Genomic_DNA"/>
</dbReference>
<keyword evidence="2" id="KW-1185">Reference proteome</keyword>
<dbReference type="Gene3D" id="3.20.20.140">
    <property type="entry name" value="Metal-dependent hydrolases"/>
    <property type="match status" value="1"/>
</dbReference>
<protein>
    <submittedName>
        <fullName evidence="1">Uncharacterized protein</fullName>
    </submittedName>
</protein>
<accession>A0A9P6JGH6</accession>
<dbReference type="AlphaFoldDB" id="A0A9P6JGH6"/>
<name>A0A9P6JGH6_9FUNG</name>
<proteinExistence type="predicted"/>
<dbReference type="GO" id="GO:0016810">
    <property type="term" value="F:hydrolase activity, acting on carbon-nitrogen (but not peptide) bonds"/>
    <property type="evidence" value="ECO:0007669"/>
    <property type="project" value="InterPro"/>
</dbReference>
<dbReference type="SUPFAM" id="SSF51338">
    <property type="entry name" value="Composite domain of metallo-dependent hydrolases"/>
    <property type="match status" value="1"/>
</dbReference>